<evidence type="ECO:0008006" key="4">
    <source>
        <dbReference type="Google" id="ProtNLM"/>
    </source>
</evidence>
<proteinExistence type="predicted"/>
<dbReference type="RefSeq" id="WP_272101128.1">
    <property type="nucleotide sequence ID" value="NZ_JAQNDK010000004.1"/>
</dbReference>
<accession>A0ABT5C976</accession>
<keyword evidence="1" id="KW-1133">Transmembrane helix</keyword>
<name>A0ABT5C976_9BACT</name>
<dbReference type="EMBL" id="JAQNDK010000004">
    <property type="protein sequence ID" value="MDC0682978.1"/>
    <property type="molecule type" value="Genomic_DNA"/>
</dbReference>
<sequence length="109" mass="11177">MDALFSAAEGRSPMSGGLIFHDDGGGAVARCTRCGAEAAGPCARCGAPVCGDCCVLTEGGARVWAICLACEDRGGRSLRRGWATVLGWIALPIAALALIVGLLEWLRSN</sequence>
<gene>
    <name evidence="2" type="ORF">POL72_34945</name>
</gene>
<keyword evidence="1" id="KW-0812">Transmembrane</keyword>
<reference evidence="2 3" key="1">
    <citation type="submission" date="2023-01" db="EMBL/GenBank/DDBJ databases">
        <title>Minimal conservation of predation-associated metabolite biosynthetic gene clusters underscores biosynthetic potential of Myxococcota including descriptions for ten novel species: Archangium lansinium sp. nov., Myxococcus landrumus sp. nov., Nannocystis bai.</title>
        <authorList>
            <person name="Ahearne A."/>
            <person name="Stevens C."/>
            <person name="Dowd S."/>
        </authorList>
    </citation>
    <scope>NUCLEOTIDE SEQUENCE [LARGE SCALE GENOMIC DNA]</scope>
    <source>
        <strain evidence="2 3">WIWO2</strain>
    </source>
</reference>
<evidence type="ECO:0000256" key="1">
    <source>
        <dbReference type="SAM" id="Phobius"/>
    </source>
</evidence>
<feature type="transmembrane region" description="Helical" evidence="1">
    <location>
        <begin position="82"/>
        <end position="103"/>
    </location>
</feature>
<organism evidence="2 3">
    <name type="scientific">Sorangium atrum</name>
    <dbReference type="NCBI Taxonomy" id="2995308"/>
    <lineage>
        <taxon>Bacteria</taxon>
        <taxon>Pseudomonadati</taxon>
        <taxon>Myxococcota</taxon>
        <taxon>Polyangia</taxon>
        <taxon>Polyangiales</taxon>
        <taxon>Polyangiaceae</taxon>
        <taxon>Sorangium</taxon>
    </lineage>
</organism>
<evidence type="ECO:0000313" key="2">
    <source>
        <dbReference type="EMBL" id="MDC0682978.1"/>
    </source>
</evidence>
<dbReference type="Proteomes" id="UP001217485">
    <property type="component" value="Unassembled WGS sequence"/>
</dbReference>
<evidence type="ECO:0000313" key="3">
    <source>
        <dbReference type="Proteomes" id="UP001217485"/>
    </source>
</evidence>
<keyword evidence="1" id="KW-0472">Membrane</keyword>
<protein>
    <recommendedName>
        <fullName evidence="4">B box-type domain-containing protein</fullName>
    </recommendedName>
</protein>
<keyword evidence="3" id="KW-1185">Reference proteome</keyword>
<comment type="caution">
    <text evidence="2">The sequence shown here is derived from an EMBL/GenBank/DDBJ whole genome shotgun (WGS) entry which is preliminary data.</text>
</comment>